<organism evidence="2 3">
    <name type="scientific">Anaerolinea thermophila</name>
    <dbReference type="NCBI Taxonomy" id="167964"/>
    <lineage>
        <taxon>Bacteria</taxon>
        <taxon>Bacillati</taxon>
        <taxon>Chloroflexota</taxon>
        <taxon>Anaerolineae</taxon>
        <taxon>Anaerolineales</taxon>
        <taxon>Anaerolineaceae</taxon>
        <taxon>Anaerolinea</taxon>
    </lineage>
</organism>
<accession>A0A101FXK4</accession>
<keyword evidence="1" id="KW-0472">Membrane</keyword>
<evidence type="ECO:0000313" key="2">
    <source>
        <dbReference type="EMBL" id="KUK46329.1"/>
    </source>
</evidence>
<dbReference type="EMBL" id="LGFU01000039">
    <property type="protein sequence ID" value="KUK46329.1"/>
    <property type="molecule type" value="Genomic_DNA"/>
</dbReference>
<feature type="transmembrane region" description="Helical" evidence="1">
    <location>
        <begin position="7"/>
        <end position="31"/>
    </location>
</feature>
<keyword evidence="1" id="KW-0812">Transmembrane</keyword>
<dbReference type="Proteomes" id="UP000064249">
    <property type="component" value="Unassembled WGS sequence"/>
</dbReference>
<gene>
    <name evidence="2" type="ORF">XD73_0804</name>
</gene>
<protein>
    <submittedName>
        <fullName evidence="2">Uncharacterized protein</fullName>
    </submittedName>
</protein>
<comment type="caution">
    <text evidence="2">The sequence shown here is derived from an EMBL/GenBank/DDBJ whole genome shotgun (WGS) entry which is preliminary data.</text>
</comment>
<dbReference type="Pfam" id="PF20773">
    <property type="entry name" value="InhA-like_MAM"/>
    <property type="match status" value="1"/>
</dbReference>
<sequence>MDNKTKALPIIVTILLILALCCLGICLVLIFSGNALMSWFDTTDVDISQSTPVVVTEDFTPSISTPMPTPKPGAVLAAIESLDTLEQALVPINDPIDLGQRLAGKEAIPEMLVDENAPYKLGDPQAFWVTDVDTNENFKVDTTLHYLGDHVYIWIEDGVEYDEYDLRSLGDTFDKEIYPTNREFFGSEWSPGVDGDPRIYIVYAGGLGNSLAGYFSSADSLHPEAHEFSNAHEMFLINADNVYLWEDYIYGTLAHEYQHMIHWYTDKNEETWLNEGFSMLAELINGFDPGGFDYSYINNPDLQLTDWGTDVGGNGPHYGASLLFTTYFLERFGDEATQAVVAHDKNGMESIDIVLEEMAFIDPLNGEQVTAEDVFADWAIANILGDSDVADGRYDYYLYPSAPVANPGITFPSCPMSQTNYDVAQFGVDYVEITCPGQHTLAFNGNTAISILPISSYSGDYFFWSNMGDHSNMSLEQRFDLRDVNAPIEMRYQTWYDLEEDYDYVFISASTDEEDWQIQKTSSCTDEDPSGNSYGCGLNGQTNGWQDETVDLSQFAGEEVTIRFDYVTDAAVNGLGMVIDDIQIPAIDYFSDFEADQGGWDAKGFVRIQNLLPQEFRISMITFGEEVEVIPIELNEANMAEIALQIDDDVDSVILVISGISPVTRQKAQYSIEID</sequence>
<name>A0A101FXK4_9CHLR</name>
<keyword evidence="1" id="KW-1133">Transmembrane helix</keyword>
<evidence type="ECO:0000313" key="3">
    <source>
        <dbReference type="Proteomes" id="UP000064249"/>
    </source>
</evidence>
<proteinExistence type="predicted"/>
<reference evidence="2 3" key="1">
    <citation type="journal article" date="2015" name="MBio">
        <title>Genome-Resolved Metagenomic Analysis Reveals Roles for Candidate Phyla and Other Microbial Community Members in Biogeochemical Transformations in Oil Reservoirs.</title>
        <authorList>
            <person name="Hu P."/>
            <person name="Tom L."/>
            <person name="Singh A."/>
            <person name="Thomas B.C."/>
            <person name="Baker B.J."/>
            <person name="Piceno Y.M."/>
            <person name="Andersen G.L."/>
            <person name="Banfield J.F."/>
        </authorList>
    </citation>
    <scope>NUCLEOTIDE SEQUENCE [LARGE SCALE GENOMIC DNA]</scope>
    <source>
        <strain evidence="2">46_16</strain>
    </source>
</reference>
<dbReference type="AlphaFoldDB" id="A0A101FXK4"/>
<evidence type="ECO:0000256" key="1">
    <source>
        <dbReference type="SAM" id="Phobius"/>
    </source>
</evidence>